<keyword evidence="2" id="KW-1185">Reference proteome</keyword>
<dbReference type="RefSeq" id="WP_251876512.1">
    <property type="nucleotide sequence ID" value="NZ_CP098756.1"/>
</dbReference>
<evidence type="ECO:0000313" key="2">
    <source>
        <dbReference type="Proteomes" id="UP001056500"/>
    </source>
</evidence>
<name>A0ABY4WR33_9BACL</name>
<gene>
    <name evidence="1" type="ORF">NDK47_27595</name>
</gene>
<organism evidence="1 2">
    <name type="scientific">Brevibacillus ruminantium</name>
    <dbReference type="NCBI Taxonomy" id="2950604"/>
    <lineage>
        <taxon>Bacteria</taxon>
        <taxon>Bacillati</taxon>
        <taxon>Bacillota</taxon>
        <taxon>Bacilli</taxon>
        <taxon>Bacillales</taxon>
        <taxon>Paenibacillaceae</taxon>
        <taxon>Brevibacillus</taxon>
    </lineage>
</organism>
<sequence>MRKPIQVPEEVKTKVEDLKRQLQARTEYEVIEKLIGYYEKKQCHLHLDEAVKEEFRAAKNQLRIYSDSDFVKFLLHHWSQSKEISKEALNLLLTIR</sequence>
<dbReference type="EMBL" id="CP098756">
    <property type="protein sequence ID" value="USG68552.1"/>
    <property type="molecule type" value="Genomic_DNA"/>
</dbReference>
<evidence type="ECO:0000313" key="1">
    <source>
        <dbReference type="EMBL" id="USG68552.1"/>
    </source>
</evidence>
<geneLocation type="plasmid" evidence="1 2">
    <name>unnamed</name>
</geneLocation>
<dbReference type="Proteomes" id="UP001056500">
    <property type="component" value="Plasmid unnamed"/>
</dbReference>
<protein>
    <submittedName>
        <fullName evidence="1">Uncharacterized protein</fullName>
    </submittedName>
</protein>
<keyword evidence="1" id="KW-0614">Plasmid</keyword>
<accession>A0ABY4WR33</accession>
<proteinExistence type="predicted"/>
<reference evidence="1" key="1">
    <citation type="submission" date="2022-06" db="EMBL/GenBank/DDBJ databases">
        <title>Genome sequencing of Brevibacillus sp. BB3-R1.</title>
        <authorList>
            <person name="Heo J."/>
            <person name="Lee D."/>
            <person name="Won M."/>
            <person name="Han B.-H."/>
            <person name="Hong S.-B."/>
            <person name="Kwon S.-W."/>
        </authorList>
    </citation>
    <scope>NUCLEOTIDE SEQUENCE</scope>
    <source>
        <strain evidence="1">BB3-R1</strain>
        <plasmid evidence="1">unnamed</plasmid>
    </source>
</reference>